<dbReference type="EMBL" id="UZAL01001024">
    <property type="protein sequence ID" value="VDO74669.1"/>
    <property type="molecule type" value="Genomic_DNA"/>
</dbReference>
<proteinExistence type="predicted"/>
<dbReference type="AlphaFoldDB" id="A0A183NFW5"/>
<reference evidence="1 2" key="1">
    <citation type="submission" date="2018-11" db="EMBL/GenBank/DDBJ databases">
        <authorList>
            <consortium name="Pathogen Informatics"/>
        </authorList>
    </citation>
    <scope>NUCLEOTIDE SEQUENCE [LARGE SCALE GENOMIC DNA]</scope>
    <source>
        <strain>Denwood</strain>
        <strain evidence="2">Zambia</strain>
    </source>
</reference>
<sequence>MNEPAPLMNPPQIEAAHTKLPLAVTTLTIEEIRVTTRQINSSKAAGPDNMPPEALKSFTEVIANMLHALFRSCWE</sequence>
<evidence type="ECO:0000313" key="1">
    <source>
        <dbReference type="EMBL" id="VDO74669.1"/>
    </source>
</evidence>
<dbReference type="Proteomes" id="UP000269396">
    <property type="component" value="Unassembled WGS sequence"/>
</dbReference>
<organism evidence="1 2">
    <name type="scientific">Schistosoma mattheei</name>
    <dbReference type="NCBI Taxonomy" id="31246"/>
    <lineage>
        <taxon>Eukaryota</taxon>
        <taxon>Metazoa</taxon>
        <taxon>Spiralia</taxon>
        <taxon>Lophotrochozoa</taxon>
        <taxon>Platyhelminthes</taxon>
        <taxon>Trematoda</taxon>
        <taxon>Digenea</taxon>
        <taxon>Strigeidida</taxon>
        <taxon>Schistosomatoidea</taxon>
        <taxon>Schistosomatidae</taxon>
        <taxon>Schistosoma</taxon>
    </lineage>
</organism>
<accession>A0A183NFW5</accession>
<name>A0A183NFW5_9TREM</name>
<keyword evidence="2" id="KW-1185">Reference proteome</keyword>
<evidence type="ECO:0000313" key="2">
    <source>
        <dbReference type="Proteomes" id="UP000269396"/>
    </source>
</evidence>
<gene>
    <name evidence="1" type="ORF">SMTD_LOCUS1001</name>
</gene>
<protein>
    <submittedName>
        <fullName evidence="1">Uncharacterized protein</fullName>
    </submittedName>
</protein>